<protein>
    <submittedName>
        <fullName evidence="2">Collagen adhesion protein</fullName>
    </submittedName>
</protein>
<evidence type="ECO:0000313" key="3">
    <source>
        <dbReference type="Proteomes" id="UP000029109"/>
    </source>
</evidence>
<dbReference type="EMBL" id="JGZJ01000008">
    <property type="protein sequence ID" value="KFI82697.1"/>
    <property type="molecule type" value="Genomic_DNA"/>
</dbReference>
<feature type="transmembrane region" description="Helical" evidence="1">
    <location>
        <begin position="276"/>
        <end position="298"/>
    </location>
</feature>
<comment type="caution">
    <text evidence="2">The sequence shown here is derived from an EMBL/GenBank/DDBJ whole genome shotgun (WGS) entry which is preliminary data.</text>
</comment>
<reference evidence="2 3" key="1">
    <citation type="submission" date="2014-03" db="EMBL/GenBank/DDBJ databases">
        <title>Genomics of Bifidobacteria.</title>
        <authorList>
            <person name="Ventura M."/>
            <person name="Milani C."/>
            <person name="Lugli G.A."/>
        </authorList>
    </citation>
    <scope>NUCLEOTIDE SEQUENCE [LARGE SCALE GENOMIC DNA]</scope>
    <source>
        <strain evidence="2 3">LMG 21816</strain>
    </source>
</reference>
<sequence length="301" mass="33279">MKTSVKYPEQGAITLQRTGVMPSYIGENYEWSMFQAADGTILYSTRLGTDWARPGQLLYPISGQDNGLLYIVTHGYPASSLYKNSTVDRFITQAAIWMYEDRGQIHDDFLNGADSYGIMDKYILPLAETASKVSSQTEIIEPVATIENGAMNHDKNDYFILRSPKITVAIDGGATATVSLSGHNDSGQYIVDEQGDHRTQFSDDESFYVEIPWVERLLNREIDVTVKGDVTLPRAVEYRTSLEGNYERLVGLKEVTAKVTTTVPLPTSIDLAIADYGVMSIGLLVAAGAIIVACRALFKRH</sequence>
<evidence type="ECO:0000256" key="1">
    <source>
        <dbReference type="SAM" id="Phobius"/>
    </source>
</evidence>
<name>A0A7V8HQ44_9BIFI</name>
<gene>
    <name evidence="2" type="ORF">BPULL_2097</name>
</gene>
<keyword evidence="1" id="KW-0472">Membrane</keyword>
<keyword evidence="1" id="KW-0812">Transmembrane</keyword>
<accession>A0A7V8HQ44</accession>
<dbReference type="AlphaFoldDB" id="A0A7V8HQ44"/>
<evidence type="ECO:0000313" key="2">
    <source>
        <dbReference type="EMBL" id="KFI82697.1"/>
    </source>
</evidence>
<keyword evidence="1" id="KW-1133">Transmembrane helix</keyword>
<organism evidence="2 3">
    <name type="scientific">Bifidobacterium pullorum</name>
    <dbReference type="NCBI Taxonomy" id="78448"/>
    <lineage>
        <taxon>Bacteria</taxon>
        <taxon>Bacillati</taxon>
        <taxon>Actinomycetota</taxon>
        <taxon>Actinomycetes</taxon>
        <taxon>Bifidobacteriales</taxon>
        <taxon>Bifidobacteriaceae</taxon>
        <taxon>Bifidobacterium</taxon>
    </lineage>
</organism>
<dbReference type="Proteomes" id="UP000029109">
    <property type="component" value="Unassembled WGS sequence"/>
</dbReference>
<proteinExistence type="predicted"/>